<feature type="coiled-coil region" evidence="1">
    <location>
        <begin position="57"/>
        <end position="91"/>
    </location>
</feature>
<proteinExistence type="predicted"/>
<dbReference type="EMBL" id="PYJM01000006">
    <property type="protein sequence ID" value="PUA42718.1"/>
    <property type="molecule type" value="Genomic_DNA"/>
</dbReference>
<keyword evidence="2" id="KW-0472">Membrane</keyword>
<dbReference type="Pfam" id="PF05137">
    <property type="entry name" value="PilN"/>
    <property type="match status" value="1"/>
</dbReference>
<dbReference type="InterPro" id="IPR052534">
    <property type="entry name" value="Extracell_DNA_Util/SecSys_Comp"/>
</dbReference>
<dbReference type="GO" id="GO:0043683">
    <property type="term" value="P:type IV pilus assembly"/>
    <property type="evidence" value="ECO:0007669"/>
    <property type="project" value="TreeGrafter"/>
</dbReference>
<sequence>MARINFLPWREAARAQQQRRFLQIVAVILLLGLGLVLLIDVGIERMSARQQARNQYLEQANVDLDQQIAGVRELKAQRQQLLERMQVIEALQDSRSTRVRMFQELTRSVPDGLHFTEVDLQGQNLSISGVAQANGRISDLLRNLQATAGFAAPSLAEVKKTSEVQPQPSHLFRLSVGLMPPLPEETTR</sequence>
<dbReference type="PANTHER" id="PTHR40278:SF2">
    <property type="entry name" value="TYPE IV PILUS INNER MEMBRANE COMPONENT PILN"/>
    <property type="match status" value="1"/>
</dbReference>
<organism evidence="3 4">
    <name type="scientific">Pseudomonas protegens</name>
    <dbReference type="NCBI Taxonomy" id="380021"/>
    <lineage>
        <taxon>Bacteria</taxon>
        <taxon>Pseudomonadati</taxon>
        <taxon>Pseudomonadota</taxon>
        <taxon>Gammaproteobacteria</taxon>
        <taxon>Pseudomonadales</taxon>
        <taxon>Pseudomonadaceae</taxon>
        <taxon>Pseudomonas</taxon>
    </lineage>
</organism>
<dbReference type="AlphaFoldDB" id="A0A2T6GEX4"/>
<accession>A0A2T6GEX4</accession>
<dbReference type="GO" id="GO:0043107">
    <property type="term" value="P:type IV pilus-dependent motility"/>
    <property type="evidence" value="ECO:0007669"/>
    <property type="project" value="TreeGrafter"/>
</dbReference>
<evidence type="ECO:0000313" key="4">
    <source>
        <dbReference type="Proteomes" id="UP000244178"/>
    </source>
</evidence>
<keyword evidence="2" id="KW-1133">Transmembrane helix</keyword>
<dbReference type="RefSeq" id="WP_108545908.1">
    <property type="nucleotide sequence ID" value="NZ_PYJM01000006.1"/>
</dbReference>
<keyword evidence="2" id="KW-0812">Transmembrane</keyword>
<protein>
    <submittedName>
        <fullName evidence="3">Pilus assembly protein PilN</fullName>
    </submittedName>
</protein>
<dbReference type="Proteomes" id="UP000244178">
    <property type="component" value="Unassembled WGS sequence"/>
</dbReference>
<evidence type="ECO:0000256" key="1">
    <source>
        <dbReference type="SAM" id="Coils"/>
    </source>
</evidence>
<name>A0A2T6GEX4_9PSED</name>
<keyword evidence="1" id="KW-0175">Coiled coil</keyword>
<evidence type="ECO:0000313" key="3">
    <source>
        <dbReference type="EMBL" id="PUA42718.1"/>
    </source>
</evidence>
<feature type="transmembrane region" description="Helical" evidence="2">
    <location>
        <begin position="21"/>
        <end position="43"/>
    </location>
</feature>
<gene>
    <name evidence="3" type="ORF">C5U62_25400</name>
</gene>
<comment type="caution">
    <text evidence="3">The sequence shown here is derived from an EMBL/GenBank/DDBJ whole genome shotgun (WGS) entry which is preliminary data.</text>
</comment>
<dbReference type="InterPro" id="IPR007813">
    <property type="entry name" value="PilN"/>
</dbReference>
<reference evidence="3 4" key="1">
    <citation type="submission" date="2018-03" db="EMBL/GenBank/DDBJ databases">
        <title>Draft genome sequence of the plant growth promoting rhizobacterium Pseudomonas protegens strain BNJ-SS-45 isolated from wheat (Triticum aestivum) rhizosphere.</title>
        <authorList>
            <person name="Bajpai A."/>
            <person name="Shende K."/>
            <person name="Meena N."/>
            <person name="Upadhyayula S.R."/>
            <person name="Suravajhala P."/>
            <person name="Medicherla K.M."/>
            <person name="Johri B.N."/>
        </authorList>
    </citation>
    <scope>NUCLEOTIDE SEQUENCE [LARGE SCALE GENOMIC DNA]</scope>
    <source>
        <strain evidence="3 4">BNJ-SS-45</strain>
    </source>
</reference>
<dbReference type="PANTHER" id="PTHR40278">
    <property type="entry name" value="DNA UTILIZATION PROTEIN HOFN"/>
    <property type="match status" value="1"/>
</dbReference>
<evidence type="ECO:0000256" key="2">
    <source>
        <dbReference type="SAM" id="Phobius"/>
    </source>
</evidence>